<evidence type="ECO:0000256" key="1">
    <source>
        <dbReference type="SAM" id="Phobius"/>
    </source>
</evidence>
<protein>
    <recommendedName>
        <fullName evidence="4">NfeD-like C-terminal, partner-binding</fullName>
    </recommendedName>
</protein>
<keyword evidence="1" id="KW-1133">Transmembrane helix</keyword>
<dbReference type="EMBL" id="FNPX01000005">
    <property type="protein sequence ID" value="SDZ02986.1"/>
    <property type="molecule type" value="Genomic_DNA"/>
</dbReference>
<name>A0A1H3PPM9_9RHOB</name>
<keyword evidence="1" id="KW-0812">Transmembrane</keyword>
<feature type="transmembrane region" description="Helical" evidence="1">
    <location>
        <begin position="52"/>
        <end position="74"/>
    </location>
</feature>
<organism evidence="2 3">
    <name type="scientific">Jannaschia faecimaris</name>
    <dbReference type="NCBI Taxonomy" id="1244108"/>
    <lineage>
        <taxon>Bacteria</taxon>
        <taxon>Pseudomonadati</taxon>
        <taxon>Pseudomonadota</taxon>
        <taxon>Alphaproteobacteria</taxon>
        <taxon>Rhodobacterales</taxon>
        <taxon>Roseobacteraceae</taxon>
        <taxon>Jannaschia</taxon>
    </lineage>
</organism>
<evidence type="ECO:0000313" key="3">
    <source>
        <dbReference type="Proteomes" id="UP000198914"/>
    </source>
</evidence>
<keyword evidence="1" id="KW-0472">Membrane</keyword>
<keyword evidence="3" id="KW-1185">Reference proteome</keyword>
<sequence length="94" mass="9850">MFATWWVWALAAVVLGILEVVAPTYILLGFAIGAGLVSLGLIVGLLDGLVATTYGIAWLGIIFALLSLVAWLALRALFGKQGGGVTTFDKDVND</sequence>
<evidence type="ECO:0008006" key="4">
    <source>
        <dbReference type="Google" id="ProtNLM"/>
    </source>
</evidence>
<accession>A0A1H3PPM9</accession>
<proteinExistence type="predicted"/>
<dbReference type="Proteomes" id="UP000198914">
    <property type="component" value="Unassembled WGS sequence"/>
</dbReference>
<feature type="transmembrane region" description="Helical" evidence="1">
    <location>
        <begin position="27"/>
        <end position="46"/>
    </location>
</feature>
<gene>
    <name evidence="2" type="ORF">SAMN05444004_105100</name>
</gene>
<reference evidence="3" key="1">
    <citation type="submission" date="2016-10" db="EMBL/GenBank/DDBJ databases">
        <authorList>
            <person name="Varghese N."/>
            <person name="Submissions S."/>
        </authorList>
    </citation>
    <scope>NUCLEOTIDE SEQUENCE [LARGE SCALE GENOMIC DNA]</scope>
    <source>
        <strain evidence="3">DSM 100420</strain>
    </source>
</reference>
<feature type="transmembrane region" description="Helical" evidence="1">
    <location>
        <begin position="6"/>
        <end position="22"/>
    </location>
</feature>
<evidence type="ECO:0000313" key="2">
    <source>
        <dbReference type="EMBL" id="SDZ02986.1"/>
    </source>
</evidence>
<dbReference type="AlphaFoldDB" id="A0A1H3PPM9"/>
<dbReference type="OrthoDB" id="7745385at2"/>
<dbReference type="RefSeq" id="WP_092644562.1">
    <property type="nucleotide sequence ID" value="NZ_FNPX01000005.1"/>
</dbReference>
<dbReference type="STRING" id="1244108.SAMN05444004_105100"/>